<dbReference type="AlphaFoldDB" id="A0A381QV47"/>
<gene>
    <name evidence="1" type="ORF">METZ01_LOCUS35698</name>
</gene>
<protein>
    <submittedName>
        <fullName evidence="1">Uncharacterized protein</fullName>
    </submittedName>
</protein>
<dbReference type="EMBL" id="UINC01001525">
    <property type="protein sequence ID" value="SUZ82844.1"/>
    <property type="molecule type" value="Genomic_DNA"/>
</dbReference>
<sequence length="30" mass="3236">MIAVAKRLNELIAQKIIPFPTHCTDAGGNI</sequence>
<reference evidence="1" key="1">
    <citation type="submission" date="2018-05" db="EMBL/GenBank/DDBJ databases">
        <authorList>
            <person name="Lanie J.A."/>
            <person name="Ng W.-L."/>
            <person name="Kazmierczak K.M."/>
            <person name="Andrzejewski T.M."/>
            <person name="Davidsen T.M."/>
            <person name="Wayne K.J."/>
            <person name="Tettelin H."/>
            <person name="Glass J.I."/>
            <person name="Rusch D."/>
            <person name="Podicherti R."/>
            <person name="Tsui H.-C.T."/>
            <person name="Winkler M.E."/>
        </authorList>
    </citation>
    <scope>NUCLEOTIDE SEQUENCE</scope>
</reference>
<organism evidence="1">
    <name type="scientific">marine metagenome</name>
    <dbReference type="NCBI Taxonomy" id="408172"/>
    <lineage>
        <taxon>unclassified sequences</taxon>
        <taxon>metagenomes</taxon>
        <taxon>ecological metagenomes</taxon>
    </lineage>
</organism>
<accession>A0A381QV47</accession>
<evidence type="ECO:0000313" key="1">
    <source>
        <dbReference type="EMBL" id="SUZ82844.1"/>
    </source>
</evidence>
<proteinExistence type="predicted"/>
<name>A0A381QV47_9ZZZZ</name>